<proteinExistence type="predicted"/>
<keyword evidence="4" id="KW-1185">Reference proteome</keyword>
<evidence type="ECO:0000259" key="2">
    <source>
        <dbReference type="Pfam" id="PF10099"/>
    </source>
</evidence>
<sequence>MSKPEQSEGDRSRDQLLAGEYVLGVLPEADRRKVEARIGKDRAFAAMVANWQENLAGFDTDYEEQAPPSRTYSRIEARLFPARTFQQQLLSAGGWWNSLALWRGLAIASFATLATYASFQSGWIGEAPPSQALVAELSGDNNAALGLMARYDTGSGRLQLMPVAAKADDARSLQLWLVPDGGAAPVSLGILPQTGEGAVDIPADLRPRLRDGVTFAVSLEPFGGSPTGQPTGPVIASGKAQGI</sequence>
<dbReference type="GO" id="GO:0005886">
    <property type="term" value="C:plasma membrane"/>
    <property type="evidence" value="ECO:0007669"/>
    <property type="project" value="InterPro"/>
</dbReference>
<reference evidence="3 4" key="1">
    <citation type="submission" date="2019-06" db="EMBL/GenBank/DDBJ databases">
        <title>The draft genome of Rhizobium smilacinae PTYR-5.</title>
        <authorList>
            <person name="Liu L."/>
            <person name="Li L."/>
            <person name="Zhang X."/>
        </authorList>
    </citation>
    <scope>NUCLEOTIDE SEQUENCE [LARGE SCALE GENOMIC DNA]</scope>
    <source>
        <strain evidence="3 4">PTYR-5</strain>
    </source>
</reference>
<dbReference type="Proteomes" id="UP000311605">
    <property type="component" value="Unassembled WGS sequence"/>
</dbReference>
<comment type="caution">
    <text evidence="3">The sequence shown here is derived from an EMBL/GenBank/DDBJ whole genome shotgun (WGS) entry which is preliminary data.</text>
</comment>
<dbReference type="OrthoDB" id="9816387at2"/>
<feature type="domain" description="Anti-sigma K factor RskA C-terminal" evidence="2">
    <location>
        <begin position="124"/>
        <end position="234"/>
    </location>
</feature>
<dbReference type="InterPro" id="IPR051474">
    <property type="entry name" value="Anti-sigma-K/W_factor"/>
</dbReference>
<dbReference type="EMBL" id="VDMN01000001">
    <property type="protein sequence ID" value="TNM66270.1"/>
    <property type="molecule type" value="Genomic_DNA"/>
</dbReference>
<gene>
    <name evidence="3" type="ORF">FHP24_08730</name>
</gene>
<organism evidence="3 4">
    <name type="scientific">Aliirhizobium smilacinae</name>
    <dbReference type="NCBI Taxonomy" id="1395944"/>
    <lineage>
        <taxon>Bacteria</taxon>
        <taxon>Pseudomonadati</taxon>
        <taxon>Pseudomonadota</taxon>
        <taxon>Alphaproteobacteria</taxon>
        <taxon>Hyphomicrobiales</taxon>
        <taxon>Rhizobiaceae</taxon>
        <taxon>Aliirhizobium</taxon>
    </lineage>
</organism>
<dbReference type="RefSeq" id="WP_139675542.1">
    <property type="nucleotide sequence ID" value="NZ_VDMN01000001.1"/>
</dbReference>
<dbReference type="PANTHER" id="PTHR37461:SF1">
    <property type="entry name" value="ANTI-SIGMA-K FACTOR RSKA"/>
    <property type="match status" value="1"/>
</dbReference>
<feature type="region of interest" description="Disordered" evidence="1">
    <location>
        <begin position="220"/>
        <end position="243"/>
    </location>
</feature>
<dbReference type="Pfam" id="PF10099">
    <property type="entry name" value="RskA_C"/>
    <property type="match status" value="1"/>
</dbReference>
<dbReference type="PANTHER" id="PTHR37461">
    <property type="entry name" value="ANTI-SIGMA-K FACTOR RSKA"/>
    <property type="match status" value="1"/>
</dbReference>
<dbReference type="GO" id="GO:0006417">
    <property type="term" value="P:regulation of translation"/>
    <property type="evidence" value="ECO:0007669"/>
    <property type="project" value="TreeGrafter"/>
</dbReference>
<dbReference type="GO" id="GO:0016989">
    <property type="term" value="F:sigma factor antagonist activity"/>
    <property type="evidence" value="ECO:0007669"/>
    <property type="project" value="TreeGrafter"/>
</dbReference>
<dbReference type="InterPro" id="IPR018764">
    <property type="entry name" value="RskA_C"/>
</dbReference>
<accession>A0A5C4XUH9</accession>
<protein>
    <submittedName>
        <fullName evidence="3">Anti-sigma factor</fullName>
    </submittedName>
</protein>
<dbReference type="AlphaFoldDB" id="A0A5C4XUH9"/>
<evidence type="ECO:0000313" key="3">
    <source>
        <dbReference type="EMBL" id="TNM66270.1"/>
    </source>
</evidence>
<evidence type="ECO:0000256" key="1">
    <source>
        <dbReference type="SAM" id="MobiDB-lite"/>
    </source>
</evidence>
<name>A0A5C4XUH9_9HYPH</name>
<evidence type="ECO:0000313" key="4">
    <source>
        <dbReference type="Proteomes" id="UP000311605"/>
    </source>
</evidence>